<dbReference type="PANTHER" id="PTHR43475:SF2">
    <property type="entry name" value="RIBOSE 1,5-BISPHOSPHATE ISOMERASE"/>
    <property type="match status" value="1"/>
</dbReference>
<gene>
    <name evidence="5" type="ORF">AKJ61_00670</name>
</gene>
<dbReference type="Gene3D" id="3.40.50.10470">
    <property type="entry name" value="Translation initiation factor eif-2b, domain 2"/>
    <property type="match status" value="1"/>
</dbReference>
<feature type="coiled-coil region" evidence="4">
    <location>
        <begin position="19"/>
        <end position="46"/>
    </location>
</feature>
<dbReference type="AlphaFoldDB" id="A0A133U8B6"/>
<comment type="caution">
    <text evidence="5">The sequence shown here is derived from an EMBL/GenBank/DDBJ whole genome shotgun (WGS) entry which is preliminary data.</text>
</comment>
<evidence type="ECO:0000256" key="3">
    <source>
        <dbReference type="ARBA" id="ARBA00023277"/>
    </source>
</evidence>
<dbReference type="Gene3D" id="1.20.120.420">
    <property type="entry name" value="translation initiation factor eif-2b, domain 1"/>
    <property type="match status" value="1"/>
</dbReference>
<proteinExistence type="inferred from homology"/>
<dbReference type="NCBIfam" id="TIGR00524">
    <property type="entry name" value="eIF-2B_rel"/>
    <property type="match status" value="1"/>
</dbReference>
<evidence type="ECO:0000313" key="5">
    <source>
        <dbReference type="EMBL" id="KXA90441.1"/>
    </source>
</evidence>
<dbReference type="SUPFAM" id="SSF100950">
    <property type="entry name" value="NagB/RpiA/CoA transferase-like"/>
    <property type="match status" value="1"/>
</dbReference>
<dbReference type="NCBIfam" id="TIGR00511">
    <property type="entry name" value="ribulose_e2b2"/>
    <property type="match status" value="1"/>
</dbReference>
<dbReference type="InterPro" id="IPR042529">
    <property type="entry name" value="IF_2B-like_C"/>
</dbReference>
<evidence type="ECO:0000256" key="4">
    <source>
        <dbReference type="SAM" id="Coils"/>
    </source>
</evidence>
<dbReference type="EMBL" id="LHXK01000005">
    <property type="protein sequence ID" value="KXA90441.1"/>
    <property type="molecule type" value="Genomic_DNA"/>
</dbReference>
<organism evidence="5 6">
    <name type="scientific">candidate division MSBL1 archaeon SCGC-AAA259B11</name>
    <dbReference type="NCBI Taxonomy" id="1698260"/>
    <lineage>
        <taxon>Archaea</taxon>
        <taxon>Methanobacteriati</taxon>
        <taxon>Methanobacteriota</taxon>
        <taxon>candidate division MSBL1</taxon>
    </lineage>
</organism>
<dbReference type="InterPro" id="IPR011559">
    <property type="entry name" value="Initiation_fac_2B_a/b/d"/>
</dbReference>
<sequence>MEIRGAGKIARSAARGLKLVAGDDEIKSVEELIEKLKKASKILIDTRPTAVSLANSVRFVTGDLEELSENADLGEVREKIISRAEEFIEKSEKATEKIGQIGARRISDGDTIMTHCHSTNALSVIKTAHDQGKDIRVIATEARPRQQGLITIGELAKNDIPVTLIVDSAARFFMKEVDKVVVGADSIAANGAVVNKIGTSQIALIAHEARVLTFIAAESYKFHPSTLVGELVEIEERDAGEVVDPDRFPGVEVRNPAFDVTPAEYIDLIITERGIIPPEAAYELLQEHFELSSEGEIF</sequence>
<protein>
    <submittedName>
        <fullName evidence="5">Translation initiation factor IF-2B subunit delta</fullName>
    </submittedName>
</protein>
<dbReference type="Pfam" id="PF01008">
    <property type="entry name" value="IF-2B"/>
    <property type="match status" value="1"/>
</dbReference>
<dbReference type="GO" id="GO:0043917">
    <property type="term" value="F:ribose 1,5-bisphosphate isomerase activity"/>
    <property type="evidence" value="ECO:0007669"/>
    <property type="project" value="InterPro"/>
</dbReference>
<dbReference type="GO" id="GO:0019509">
    <property type="term" value="P:L-methionine salvage from methylthioadenosine"/>
    <property type="evidence" value="ECO:0007669"/>
    <property type="project" value="TreeGrafter"/>
</dbReference>
<name>A0A133U8B6_9EURY</name>
<dbReference type="InterPro" id="IPR005250">
    <property type="entry name" value="R15Pi"/>
</dbReference>
<dbReference type="InterPro" id="IPR037171">
    <property type="entry name" value="NagB/RpiA_transferase-like"/>
</dbReference>
<reference evidence="5 6" key="1">
    <citation type="journal article" date="2016" name="Sci. Rep.">
        <title>Metabolic traits of an uncultured archaeal lineage -MSBL1- from brine pools of the Red Sea.</title>
        <authorList>
            <person name="Mwirichia R."/>
            <person name="Alam I."/>
            <person name="Rashid M."/>
            <person name="Vinu M."/>
            <person name="Ba-Alawi W."/>
            <person name="Anthony Kamau A."/>
            <person name="Kamanda Ngugi D."/>
            <person name="Goker M."/>
            <person name="Klenk H.P."/>
            <person name="Bajic V."/>
            <person name="Stingl U."/>
        </authorList>
    </citation>
    <scope>NUCLEOTIDE SEQUENCE [LARGE SCALE GENOMIC DNA]</scope>
    <source>
        <strain evidence="5">SCGC-AAA259B11</strain>
    </source>
</reference>
<keyword evidence="5" id="KW-0648">Protein biosynthesis</keyword>
<keyword evidence="3" id="KW-0119">Carbohydrate metabolism</keyword>
<keyword evidence="5" id="KW-0396">Initiation factor</keyword>
<dbReference type="FunFam" id="3.40.50.10470:FF:000019">
    <property type="entry name" value="Ribose 1,5-bisphosphate isomerase"/>
    <property type="match status" value="1"/>
</dbReference>
<keyword evidence="6" id="KW-1185">Reference proteome</keyword>
<dbReference type="PATRIC" id="fig|1698260.3.peg.669"/>
<dbReference type="Proteomes" id="UP000070184">
    <property type="component" value="Unassembled WGS sequence"/>
</dbReference>
<accession>A0A133U8B6</accession>
<evidence type="ECO:0000313" key="6">
    <source>
        <dbReference type="Proteomes" id="UP000070184"/>
    </source>
</evidence>
<dbReference type="GO" id="GO:0003743">
    <property type="term" value="F:translation initiation factor activity"/>
    <property type="evidence" value="ECO:0007669"/>
    <property type="project" value="UniProtKB-KW"/>
</dbReference>
<dbReference type="InterPro" id="IPR027363">
    <property type="entry name" value="M1Pi_N"/>
</dbReference>
<dbReference type="PANTHER" id="PTHR43475">
    <property type="entry name" value="METHYLTHIORIBOSE-1-PHOSPHATE ISOMERASE"/>
    <property type="match status" value="1"/>
</dbReference>
<keyword evidence="2" id="KW-0413">Isomerase</keyword>
<dbReference type="GO" id="GO:0046523">
    <property type="term" value="F:S-methyl-5-thioribose-1-phosphate isomerase activity"/>
    <property type="evidence" value="ECO:0007669"/>
    <property type="project" value="TreeGrafter"/>
</dbReference>
<dbReference type="InterPro" id="IPR000649">
    <property type="entry name" value="IF-2B-related"/>
</dbReference>
<comment type="similarity">
    <text evidence="1">Belongs to the eIF-2B alpha/beta/delta subunits family. R15P isomerase subfamily.</text>
</comment>
<evidence type="ECO:0000256" key="1">
    <source>
        <dbReference type="ARBA" id="ARBA00009229"/>
    </source>
</evidence>
<keyword evidence="4" id="KW-0175">Coiled coil</keyword>
<evidence type="ECO:0000256" key="2">
    <source>
        <dbReference type="ARBA" id="ARBA00023235"/>
    </source>
</evidence>